<protein>
    <submittedName>
        <fullName evidence="3">Aste57867_1856 protein</fullName>
    </submittedName>
</protein>
<name>A0A485KBT3_9STRA</name>
<feature type="coiled-coil region" evidence="1">
    <location>
        <begin position="51"/>
        <end position="81"/>
    </location>
</feature>
<organism evidence="3 4">
    <name type="scientific">Aphanomyces stellatus</name>
    <dbReference type="NCBI Taxonomy" id="120398"/>
    <lineage>
        <taxon>Eukaryota</taxon>
        <taxon>Sar</taxon>
        <taxon>Stramenopiles</taxon>
        <taxon>Oomycota</taxon>
        <taxon>Saprolegniomycetes</taxon>
        <taxon>Saprolegniales</taxon>
        <taxon>Verrucalvaceae</taxon>
        <taxon>Aphanomyces</taxon>
    </lineage>
</organism>
<accession>A0A485KBT3</accession>
<keyword evidence="4" id="KW-1185">Reference proteome</keyword>
<gene>
    <name evidence="3" type="primary">Aste57867_1856</name>
    <name evidence="2" type="ORF">As57867_001854</name>
    <name evidence="3" type="ORF">ASTE57867_1856</name>
</gene>
<keyword evidence="1" id="KW-0175">Coiled coil</keyword>
<evidence type="ECO:0000313" key="2">
    <source>
        <dbReference type="EMBL" id="KAF0718174.1"/>
    </source>
</evidence>
<dbReference type="AlphaFoldDB" id="A0A485KBT3"/>
<reference evidence="3 4" key="1">
    <citation type="submission" date="2019-03" db="EMBL/GenBank/DDBJ databases">
        <authorList>
            <person name="Gaulin E."/>
            <person name="Dumas B."/>
        </authorList>
    </citation>
    <scope>NUCLEOTIDE SEQUENCE [LARGE SCALE GENOMIC DNA]</scope>
    <source>
        <strain evidence="3">CBS 568.67</strain>
    </source>
</reference>
<reference evidence="2" key="2">
    <citation type="submission" date="2019-06" db="EMBL/GenBank/DDBJ databases">
        <title>Genomics analysis of Aphanomyces spp. identifies a new class of oomycete effector associated with host adaptation.</title>
        <authorList>
            <person name="Gaulin E."/>
        </authorList>
    </citation>
    <scope>NUCLEOTIDE SEQUENCE</scope>
    <source>
        <strain evidence="2">CBS 578.67</strain>
    </source>
</reference>
<evidence type="ECO:0000256" key="1">
    <source>
        <dbReference type="SAM" id="Coils"/>
    </source>
</evidence>
<dbReference type="EMBL" id="CAADRA010000173">
    <property type="protein sequence ID" value="VFT79063.1"/>
    <property type="molecule type" value="Genomic_DNA"/>
</dbReference>
<dbReference type="Proteomes" id="UP000332933">
    <property type="component" value="Unassembled WGS sequence"/>
</dbReference>
<proteinExistence type="predicted"/>
<dbReference type="EMBL" id="VJMH01000173">
    <property type="protein sequence ID" value="KAF0718174.1"/>
    <property type="molecule type" value="Genomic_DNA"/>
</dbReference>
<evidence type="ECO:0000313" key="4">
    <source>
        <dbReference type="Proteomes" id="UP000332933"/>
    </source>
</evidence>
<evidence type="ECO:0000313" key="3">
    <source>
        <dbReference type="EMBL" id="VFT79063.1"/>
    </source>
</evidence>
<sequence>MTESSDETWSLEQGVQIFLGDQDTVEAQETQCLAAPPSTSPTHSTTKSVTLSTQQKQRLELEALRAELQRLKDQLVEIEICPMREMSFWERLAKVEHAELLKATSDNEDLRRTVTSHAMFIDEMETLLRKKRRLMPIEEWETFILPMDPLGRSRAIHQILDRQFKKMPHIHLTRDLVSKNPSSSVHRAELKPQPSGEVLFEVIERVTLAAPSHAVCAAAWQVFLGNLASPDNPFEQSYEQIDAHTVYIHASDRRHAIPCHAHILAKTYTTPTSNVIVSRSILDDPMWTSHAAGDLVEDVASWVEVVPRSDDDDDEDSCVLTVVWSINLGRLAPPESEAIHDITALLASASIARPPATPGSLSTHSIVHDLASPAAPRVVTLGNLHIYLALSILLEEPFKRAISNVIAHHHRQTRETREP</sequence>